<dbReference type="EMBL" id="RAQK01000001">
    <property type="protein sequence ID" value="RKE96535.1"/>
    <property type="molecule type" value="Genomic_DNA"/>
</dbReference>
<dbReference type="Pfam" id="PF08543">
    <property type="entry name" value="Phos_pyr_kin"/>
    <property type="match status" value="1"/>
</dbReference>
<dbReference type="GO" id="GO:0008902">
    <property type="term" value="F:hydroxymethylpyrimidine kinase activity"/>
    <property type="evidence" value="ECO:0007669"/>
    <property type="project" value="UniProtKB-EC"/>
</dbReference>
<evidence type="ECO:0000256" key="6">
    <source>
        <dbReference type="ARBA" id="ARBA00022840"/>
    </source>
</evidence>
<dbReference type="GO" id="GO:0009229">
    <property type="term" value="P:thiamine diphosphate biosynthetic process"/>
    <property type="evidence" value="ECO:0007669"/>
    <property type="project" value="UniProtKB-UniPathway"/>
</dbReference>
<dbReference type="SUPFAM" id="SSF53613">
    <property type="entry name" value="Ribokinase-like"/>
    <property type="match status" value="1"/>
</dbReference>
<sequence>MLLALLQNGAAMFSQALTIAGSDSGGGAGIQADLKTFSALGVYGASVITAVTAQNTRAVTAVETLSPVMICAQIDAVLGDLAIAAVKIGMLGDADAIDAVAGRLANSAVPIVLDPVMVAKSGDVLLAVEAVDSLRARMVPLATLLTPNLPEAACLLGTDEAVDEYQMLEQGRTLLALGPRAVLMKGGHTSGKNCVDLLITKDDVIRLSAPRHATRNTHGTGCTLSAAVAAGLARGMPLPDAVRKAHAYLQAAIAAADLLDVGNGHGPVHHFHALWTCEGFPQ</sequence>
<dbReference type="UniPathway" id="UPA00060">
    <property type="reaction ID" value="UER00138"/>
</dbReference>
<evidence type="ECO:0000256" key="5">
    <source>
        <dbReference type="ARBA" id="ARBA00022777"/>
    </source>
</evidence>
<evidence type="ECO:0000256" key="1">
    <source>
        <dbReference type="ARBA" id="ARBA00004948"/>
    </source>
</evidence>
<name>A0A420DQJ9_9RHOB</name>
<dbReference type="AlphaFoldDB" id="A0A420DQJ9"/>
<keyword evidence="6" id="KW-0067">ATP-binding</keyword>
<protein>
    <recommendedName>
        <fullName evidence="2">hydroxymethylpyrimidine kinase</fullName>
        <ecNumber evidence="2">2.7.1.49</ecNumber>
    </recommendedName>
</protein>
<dbReference type="GO" id="GO:0005524">
    <property type="term" value="F:ATP binding"/>
    <property type="evidence" value="ECO:0007669"/>
    <property type="project" value="UniProtKB-KW"/>
</dbReference>
<evidence type="ECO:0000256" key="3">
    <source>
        <dbReference type="ARBA" id="ARBA00022679"/>
    </source>
</evidence>
<dbReference type="GO" id="GO:0005829">
    <property type="term" value="C:cytosol"/>
    <property type="evidence" value="ECO:0007669"/>
    <property type="project" value="TreeGrafter"/>
</dbReference>
<dbReference type="GO" id="GO:0008972">
    <property type="term" value="F:phosphomethylpyrimidine kinase activity"/>
    <property type="evidence" value="ECO:0007669"/>
    <property type="project" value="InterPro"/>
</dbReference>
<evidence type="ECO:0000256" key="4">
    <source>
        <dbReference type="ARBA" id="ARBA00022741"/>
    </source>
</evidence>
<dbReference type="InterPro" id="IPR004399">
    <property type="entry name" value="HMP/HMP-P_kinase_dom"/>
</dbReference>
<gene>
    <name evidence="8" type="ORF">C8N30_1096</name>
</gene>
<dbReference type="PANTHER" id="PTHR20858">
    <property type="entry name" value="PHOSPHOMETHYLPYRIMIDINE KINASE"/>
    <property type="match status" value="1"/>
</dbReference>
<dbReference type="Proteomes" id="UP000284407">
    <property type="component" value="Unassembled WGS sequence"/>
</dbReference>
<keyword evidence="3" id="KW-0808">Transferase</keyword>
<feature type="domain" description="Pyridoxamine kinase/Phosphomethylpyrimidine kinase" evidence="7">
    <location>
        <begin position="23"/>
        <end position="269"/>
    </location>
</feature>
<dbReference type="PANTHER" id="PTHR20858:SF17">
    <property type="entry name" value="HYDROXYMETHYLPYRIMIDINE_PHOSPHOMETHYLPYRIMIDINE KINASE THI20-RELATED"/>
    <property type="match status" value="1"/>
</dbReference>
<keyword evidence="5 8" id="KW-0418">Kinase</keyword>
<dbReference type="InterPro" id="IPR013749">
    <property type="entry name" value="PM/HMP-P_kinase-1"/>
</dbReference>
<organism evidence="8 9">
    <name type="scientific">Sulfitobacter guttiformis</name>
    <dbReference type="NCBI Taxonomy" id="74349"/>
    <lineage>
        <taxon>Bacteria</taxon>
        <taxon>Pseudomonadati</taxon>
        <taxon>Pseudomonadota</taxon>
        <taxon>Alphaproteobacteria</taxon>
        <taxon>Rhodobacterales</taxon>
        <taxon>Roseobacteraceae</taxon>
        <taxon>Sulfitobacter</taxon>
    </lineage>
</organism>
<keyword evidence="9" id="KW-1185">Reference proteome</keyword>
<comment type="caution">
    <text evidence="8">The sequence shown here is derived from an EMBL/GenBank/DDBJ whole genome shotgun (WGS) entry which is preliminary data.</text>
</comment>
<dbReference type="Gene3D" id="3.40.1190.20">
    <property type="match status" value="1"/>
</dbReference>
<keyword evidence="4" id="KW-0547">Nucleotide-binding</keyword>
<evidence type="ECO:0000259" key="7">
    <source>
        <dbReference type="Pfam" id="PF08543"/>
    </source>
</evidence>
<dbReference type="GO" id="GO:0009228">
    <property type="term" value="P:thiamine biosynthetic process"/>
    <property type="evidence" value="ECO:0007669"/>
    <property type="project" value="InterPro"/>
</dbReference>
<proteinExistence type="predicted"/>
<evidence type="ECO:0000313" key="9">
    <source>
        <dbReference type="Proteomes" id="UP000284407"/>
    </source>
</evidence>
<dbReference type="FunFam" id="3.40.1190.20:FF:000003">
    <property type="entry name" value="Phosphomethylpyrimidine kinase ThiD"/>
    <property type="match status" value="1"/>
</dbReference>
<evidence type="ECO:0000256" key="2">
    <source>
        <dbReference type="ARBA" id="ARBA00012135"/>
    </source>
</evidence>
<reference evidence="8 9" key="1">
    <citation type="submission" date="2018-09" db="EMBL/GenBank/DDBJ databases">
        <title>Genomic Encyclopedia of Archaeal and Bacterial Type Strains, Phase II (KMG-II): from individual species to whole genera.</title>
        <authorList>
            <person name="Goeker M."/>
        </authorList>
    </citation>
    <scope>NUCLEOTIDE SEQUENCE [LARGE SCALE GENOMIC DNA]</scope>
    <source>
        <strain evidence="8 9">DSM 11458</strain>
    </source>
</reference>
<dbReference type="EC" id="2.7.1.49" evidence="2"/>
<accession>A0A420DQJ9</accession>
<comment type="pathway">
    <text evidence="1">Cofactor biosynthesis; thiamine diphosphate biosynthesis.</text>
</comment>
<dbReference type="STRING" id="1443111.Z949_3096"/>
<dbReference type="NCBIfam" id="TIGR00097">
    <property type="entry name" value="HMP-P_kinase"/>
    <property type="match status" value="1"/>
</dbReference>
<dbReference type="InterPro" id="IPR029056">
    <property type="entry name" value="Ribokinase-like"/>
</dbReference>
<dbReference type="CDD" id="cd01169">
    <property type="entry name" value="HMPP_kinase"/>
    <property type="match status" value="1"/>
</dbReference>
<evidence type="ECO:0000313" key="8">
    <source>
        <dbReference type="EMBL" id="RKE96535.1"/>
    </source>
</evidence>